<keyword evidence="2" id="KW-0472">Membrane</keyword>
<name>A0A8I2Z7N1_VERLO</name>
<accession>A0A8I2Z7N1</accession>
<dbReference type="AlphaFoldDB" id="A0A8I2Z7N1"/>
<keyword evidence="2" id="KW-0812">Transmembrane</keyword>
<feature type="compositionally biased region" description="Basic residues" evidence="1">
    <location>
        <begin position="25"/>
        <end position="36"/>
    </location>
</feature>
<evidence type="ECO:0000256" key="2">
    <source>
        <dbReference type="SAM" id="Phobius"/>
    </source>
</evidence>
<protein>
    <submittedName>
        <fullName evidence="3">Uncharacterized protein</fullName>
    </submittedName>
</protein>
<keyword evidence="2" id="KW-1133">Transmembrane helix</keyword>
<feature type="transmembrane region" description="Helical" evidence="2">
    <location>
        <begin position="114"/>
        <end position="138"/>
    </location>
</feature>
<dbReference type="EMBL" id="JAEMWZ010000535">
    <property type="protein sequence ID" value="KAG7113107.1"/>
    <property type="molecule type" value="Genomic_DNA"/>
</dbReference>
<organism evidence="3 4">
    <name type="scientific">Verticillium longisporum</name>
    <name type="common">Verticillium dahliae var. longisporum</name>
    <dbReference type="NCBI Taxonomy" id="100787"/>
    <lineage>
        <taxon>Eukaryota</taxon>
        <taxon>Fungi</taxon>
        <taxon>Dikarya</taxon>
        <taxon>Ascomycota</taxon>
        <taxon>Pezizomycotina</taxon>
        <taxon>Sordariomycetes</taxon>
        <taxon>Hypocreomycetidae</taxon>
        <taxon>Glomerellales</taxon>
        <taxon>Plectosphaerellaceae</taxon>
        <taxon>Verticillium</taxon>
    </lineage>
</organism>
<evidence type="ECO:0000256" key="1">
    <source>
        <dbReference type="SAM" id="MobiDB-lite"/>
    </source>
</evidence>
<evidence type="ECO:0000313" key="4">
    <source>
        <dbReference type="Proteomes" id="UP000689129"/>
    </source>
</evidence>
<feature type="region of interest" description="Disordered" evidence="1">
    <location>
        <begin position="22"/>
        <end position="68"/>
    </location>
</feature>
<comment type="caution">
    <text evidence="3">The sequence shown here is derived from an EMBL/GenBank/DDBJ whole genome shotgun (WGS) entry which is preliminary data.</text>
</comment>
<sequence length="167" mass="18230">MHTPPSAPQKIHEMRETAHVTLTRNTKKKAYNRAKGRTCEIPPSPSPGGSRLGVATDPEGRSRAGSFSASVNRLISPHDIDARLESQLGADVGRSGHDDDDDHRRRRWVVLLRWPAALLRLLVVRPLGFVIALIGCAAEHTPPVVPAVVAMVFLYVAMPLLIAWGLV</sequence>
<dbReference type="Proteomes" id="UP000689129">
    <property type="component" value="Unassembled WGS sequence"/>
</dbReference>
<gene>
    <name evidence="3" type="ORF">HYQ45_016991</name>
</gene>
<reference evidence="3" key="1">
    <citation type="journal article" date="2021" name="Mol. Plant Pathol.">
        <title>A 20-kb lineage-specific genomic region tames virulence in pathogenic amphidiploid Verticillium longisporum.</title>
        <authorList>
            <person name="Harting R."/>
            <person name="Starke J."/>
            <person name="Kusch H."/>
            <person name="Poggeler S."/>
            <person name="Maurus I."/>
            <person name="Schluter R."/>
            <person name="Landesfeind M."/>
            <person name="Bulla I."/>
            <person name="Nowrousian M."/>
            <person name="de Jonge R."/>
            <person name="Stahlhut G."/>
            <person name="Hoff K.J."/>
            <person name="Asshauer K.P."/>
            <person name="Thurmer A."/>
            <person name="Stanke M."/>
            <person name="Daniel R."/>
            <person name="Morgenstern B."/>
            <person name="Thomma B.P.H.J."/>
            <person name="Kronstad J.W."/>
            <person name="Braus-Stromeyer S.A."/>
            <person name="Braus G.H."/>
        </authorList>
    </citation>
    <scope>NUCLEOTIDE SEQUENCE</scope>
    <source>
        <strain evidence="3">Vl32</strain>
    </source>
</reference>
<proteinExistence type="predicted"/>
<evidence type="ECO:0000313" key="3">
    <source>
        <dbReference type="EMBL" id="KAG7113107.1"/>
    </source>
</evidence>
<feature type="transmembrane region" description="Helical" evidence="2">
    <location>
        <begin position="144"/>
        <end position="166"/>
    </location>
</feature>